<dbReference type="InterPro" id="IPR002173">
    <property type="entry name" value="Carboh/pur_kinase_PfkB_CS"/>
</dbReference>
<dbReference type="GO" id="GO:0005524">
    <property type="term" value="F:ATP binding"/>
    <property type="evidence" value="ECO:0007669"/>
    <property type="project" value="UniProtKB-KW"/>
</dbReference>
<dbReference type="STRING" id="1653334.GA0071312_0248"/>
<keyword evidence="5" id="KW-0067">ATP-binding</keyword>
<reference evidence="9 11" key="2">
    <citation type="submission" date="2016-08" db="EMBL/GenBank/DDBJ databases">
        <authorList>
            <person name="Varghese N."/>
            <person name="Submissions Spin"/>
        </authorList>
    </citation>
    <scope>NUCLEOTIDE SEQUENCE [LARGE SCALE GENOMIC DNA]</scope>
    <source>
        <strain evidence="9 11">HL-109</strain>
    </source>
</reference>
<evidence type="ECO:0000259" key="7">
    <source>
        <dbReference type="Pfam" id="PF00294"/>
    </source>
</evidence>
<dbReference type="RefSeq" id="WP_074443294.1">
    <property type="nucleotide sequence ID" value="NZ_FMBM01000001.1"/>
</dbReference>
<evidence type="ECO:0000313" key="10">
    <source>
        <dbReference type="Proteomes" id="UP000050497"/>
    </source>
</evidence>
<feature type="domain" description="Carbohydrate kinase PfkB" evidence="7">
    <location>
        <begin position="16"/>
        <end position="294"/>
    </location>
</feature>
<dbReference type="Proteomes" id="UP000182800">
    <property type="component" value="Unassembled WGS sequence"/>
</dbReference>
<dbReference type="InterPro" id="IPR029056">
    <property type="entry name" value="Ribokinase-like"/>
</dbReference>
<dbReference type="AlphaFoldDB" id="A0A0P7ZVA2"/>
<comment type="similarity">
    <text evidence="1 6">Belongs to the carbohydrate kinase PfkB family.</text>
</comment>
<sequence>MAKIVTLTLNPSIDGSAEAEKVRHTNKVRTSNERFDPGGGGINVARVIKALGGDVCALYLAGGVTGDVLDNLIDQQGVTRKRIPIADDTRLSHVVYERESGKEYRFTPEGPKLAPDEISACLDALHGMDCDYLVASGSLPRGVEADFYTRVADIAREKGAHFVLDTSGEALKAALEHGGIHLVKPSHGEFRNLTGQDCHHADEISAAAKRMIDDGQAEMIAVTLGHEGAVLVDRDGAYEQAVPEVEVRSAVGAGDSFVAGMTHGLSTGLSNRDAFLLGMAAGSATVMTPGTQLCRRDDVERLYARLHESRKDAAQ</sequence>
<dbReference type="OrthoDB" id="9801219at2"/>
<evidence type="ECO:0000313" key="9">
    <source>
        <dbReference type="EMBL" id="SCC78375.1"/>
    </source>
</evidence>
<dbReference type="NCBIfam" id="TIGR03168">
    <property type="entry name" value="1-PFK"/>
    <property type="match status" value="1"/>
</dbReference>
<comment type="caution">
    <text evidence="8">The sequence shown here is derived from an EMBL/GenBank/DDBJ whole genome shotgun (WGS) entry which is preliminary data.</text>
</comment>
<dbReference type="PANTHER" id="PTHR46566:SF2">
    <property type="entry name" value="ATP-DEPENDENT 6-PHOSPHOFRUCTOKINASE ISOZYME 2"/>
    <property type="match status" value="1"/>
</dbReference>
<dbReference type="InterPro" id="IPR017583">
    <property type="entry name" value="Tagatose/fructose_Pkinase"/>
</dbReference>
<dbReference type="InterPro" id="IPR011611">
    <property type="entry name" value="PfkB_dom"/>
</dbReference>
<keyword evidence="2 6" id="KW-0808">Transferase</keyword>
<dbReference type="EMBL" id="LJSX01000047">
    <property type="protein sequence ID" value="KPQ08635.1"/>
    <property type="molecule type" value="Genomic_DNA"/>
</dbReference>
<evidence type="ECO:0000256" key="2">
    <source>
        <dbReference type="ARBA" id="ARBA00022679"/>
    </source>
</evidence>
<evidence type="ECO:0000256" key="4">
    <source>
        <dbReference type="ARBA" id="ARBA00022777"/>
    </source>
</evidence>
<dbReference type="CDD" id="cd01164">
    <property type="entry name" value="FruK_PfkB_like"/>
    <property type="match status" value="1"/>
</dbReference>
<dbReference type="SUPFAM" id="SSF53613">
    <property type="entry name" value="Ribokinase-like"/>
    <property type="match status" value="1"/>
</dbReference>
<keyword evidence="11" id="KW-1185">Reference proteome</keyword>
<dbReference type="GO" id="GO:0005829">
    <property type="term" value="C:cytosol"/>
    <property type="evidence" value="ECO:0007669"/>
    <property type="project" value="TreeGrafter"/>
</dbReference>
<dbReference type="GO" id="GO:0003872">
    <property type="term" value="F:6-phosphofructokinase activity"/>
    <property type="evidence" value="ECO:0007669"/>
    <property type="project" value="TreeGrafter"/>
</dbReference>
<dbReference type="PATRIC" id="fig|1653334.4.peg.3131"/>
<evidence type="ECO:0000256" key="5">
    <source>
        <dbReference type="ARBA" id="ARBA00022840"/>
    </source>
</evidence>
<dbReference type="Gene3D" id="3.40.1190.20">
    <property type="match status" value="1"/>
</dbReference>
<dbReference type="PIRSF" id="PIRSF000535">
    <property type="entry name" value="1PFK/6PFK/LacC"/>
    <property type="match status" value="1"/>
</dbReference>
<gene>
    <name evidence="8" type="primary">pfkB</name>
    <name evidence="9" type="ORF">GA0071312_0248</name>
    <name evidence="8" type="ORF">HLUCCO17_17550</name>
</gene>
<reference evidence="8 10" key="1">
    <citation type="submission" date="2015-09" db="EMBL/GenBank/DDBJ databases">
        <title>Identification and resolution of microdiversity through metagenomic sequencing of parallel consortia.</title>
        <authorList>
            <person name="Nelson W.C."/>
            <person name="Romine M.F."/>
            <person name="Lindemann S.R."/>
        </authorList>
    </citation>
    <scope>NUCLEOTIDE SEQUENCE [LARGE SCALE GENOMIC DNA]</scope>
    <source>
        <strain evidence="8">HL-109</strain>
    </source>
</reference>
<dbReference type="FunFam" id="3.40.1190.20:FF:000001">
    <property type="entry name" value="Phosphofructokinase"/>
    <property type="match status" value="1"/>
</dbReference>
<proteinExistence type="inferred from homology"/>
<name>A0A0P7ZVA2_9HYPH</name>
<evidence type="ECO:0000256" key="3">
    <source>
        <dbReference type="ARBA" id="ARBA00022741"/>
    </source>
</evidence>
<evidence type="ECO:0000256" key="6">
    <source>
        <dbReference type="PIRNR" id="PIRNR000535"/>
    </source>
</evidence>
<evidence type="ECO:0000313" key="8">
    <source>
        <dbReference type="EMBL" id="KPQ08635.1"/>
    </source>
</evidence>
<dbReference type="PANTHER" id="PTHR46566">
    <property type="entry name" value="1-PHOSPHOFRUCTOKINASE-RELATED"/>
    <property type="match status" value="1"/>
</dbReference>
<dbReference type="Proteomes" id="UP000050497">
    <property type="component" value="Unassembled WGS sequence"/>
</dbReference>
<keyword evidence="3" id="KW-0547">Nucleotide-binding</keyword>
<evidence type="ECO:0000313" key="11">
    <source>
        <dbReference type="Proteomes" id="UP000182800"/>
    </source>
</evidence>
<organism evidence="8 10">
    <name type="scientific">Saliniramus fredricksonii</name>
    <dbReference type="NCBI Taxonomy" id="1653334"/>
    <lineage>
        <taxon>Bacteria</taxon>
        <taxon>Pseudomonadati</taxon>
        <taxon>Pseudomonadota</taxon>
        <taxon>Alphaproteobacteria</taxon>
        <taxon>Hyphomicrobiales</taxon>
        <taxon>Salinarimonadaceae</taxon>
        <taxon>Saliniramus</taxon>
    </lineage>
</organism>
<protein>
    <recommendedName>
        <fullName evidence="6">Phosphofructokinase</fullName>
    </recommendedName>
</protein>
<evidence type="ECO:0000256" key="1">
    <source>
        <dbReference type="ARBA" id="ARBA00010688"/>
    </source>
</evidence>
<dbReference type="EMBL" id="FMBM01000001">
    <property type="protein sequence ID" value="SCC78375.1"/>
    <property type="molecule type" value="Genomic_DNA"/>
</dbReference>
<accession>A0A0P7ZVA2</accession>
<dbReference type="Pfam" id="PF00294">
    <property type="entry name" value="PfkB"/>
    <property type="match status" value="1"/>
</dbReference>
<dbReference type="PROSITE" id="PS00583">
    <property type="entry name" value="PFKB_KINASES_1"/>
    <property type="match status" value="1"/>
</dbReference>
<keyword evidence="4 8" id="KW-0418">Kinase</keyword>